<evidence type="ECO:0000313" key="3">
    <source>
        <dbReference type="EMBL" id="CAI5446034.1"/>
    </source>
</evidence>
<dbReference type="InterPro" id="IPR018497">
    <property type="entry name" value="Peptidase_M13_C"/>
</dbReference>
<dbReference type="GO" id="GO:0016485">
    <property type="term" value="P:protein processing"/>
    <property type="evidence" value="ECO:0007669"/>
    <property type="project" value="TreeGrafter"/>
</dbReference>
<feature type="domain" description="Peptidase M13 C-terminal" evidence="2">
    <location>
        <begin position="322"/>
        <end position="491"/>
    </location>
</feature>
<keyword evidence="4" id="KW-1185">Reference proteome</keyword>
<evidence type="ECO:0000313" key="4">
    <source>
        <dbReference type="Proteomes" id="UP001152747"/>
    </source>
</evidence>
<organism evidence="3 4">
    <name type="scientific">Caenorhabditis angaria</name>
    <dbReference type="NCBI Taxonomy" id="860376"/>
    <lineage>
        <taxon>Eukaryota</taxon>
        <taxon>Metazoa</taxon>
        <taxon>Ecdysozoa</taxon>
        <taxon>Nematoda</taxon>
        <taxon>Chromadorea</taxon>
        <taxon>Rhabditida</taxon>
        <taxon>Rhabditina</taxon>
        <taxon>Rhabditomorpha</taxon>
        <taxon>Rhabditoidea</taxon>
        <taxon>Rhabditidae</taxon>
        <taxon>Peloderinae</taxon>
        <taxon>Caenorhabditis</taxon>
    </lineage>
</organism>
<accession>A0A9P1MZJ3</accession>
<dbReference type="PANTHER" id="PTHR11733:SF208">
    <property type="entry name" value="PEPTIDASE M13 C-TERMINAL DOMAIN-CONTAINING PROTEIN"/>
    <property type="match status" value="1"/>
</dbReference>
<dbReference type="EMBL" id="CANHGI010000003">
    <property type="protein sequence ID" value="CAI5446034.1"/>
    <property type="molecule type" value="Genomic_DNA"/>
</dbReference>
<sequence length="502" mass="58069">MINFSIISIFFVLNFVETNYLDLIKVIEQNIDESVNPCDNFYRHSCFYDPSDNNTETLRDYFLNIFNEDALNFDYPSNVSFLKNIKINDSQLTFLDFLQDFTQKDAISSISQDYYKSCVNQQHNKSQYILSSLFESFNNSKSEMEPLYNFYNLKFDLNCTRASKNLKLQLENVWMERMNKNGISQNFIDSVLTSLRAYHFYRKNQKVLNQTNELFDEIKEELVRQIEKTGWLNTSDSFDAFLNITHQVKFCDPAEEVIGDVDPSFVKANDIVENCTRNYKIESLKMLCYLKINLVNSPIPQNIFNALNFHPLITITVPMLHIMSLNIPMAFKYGIVGFTLGHEIGHSVVKSLIDPAFIPYFPENIKNCIQNQFNSTCHHFNEGVCETVDERFDENGSDIFGGQVAYKLFKRKYGNTTNDLVEGSKMTNEQLFFYGLNIILCERGNSVSHEGNPHHANVARTNGGFIQIPDFEEVFNCKKDDAMILSKTKQCFIFGENAGDEQ</sequence>
<dbReference type="InterPro" id="IPR000718">
    <property type="entry name" value="Peptidase_M13"/>
</dbReference>
<dbReference type="InterPro" id="IPR024079">
    <property type="entry name" value="MetalloPept_cat_dom_sf"/>
</dbReference>
<dbReference type="GO" id="GO:0004222">
    <property type="term" value="F:metalloendopeptidase activity"/>
    <property type="evidence" value="ECO:0007669"/>
    <property type="project" value="InterPro"/>
</dbReference>
<dbReference type="GO" id="GO:0005886">
    <property type="term" value="C:plasma membrane"/>
    <property type="evidence" value="ECO:0007669"/>
    <property type="project" value="TreeGrafter"/>
</dbReference>
<dbReference type="AlphaFoldDB" id="A0A9P1MZJ3"/>
<evidence type="ECO:0000259" key="2">
    <source>
        <dbReference type="Pfam" id="PF01431"/>
    </source>
</evidence>
<reference evidence="3" key="1">
    <citation type="submission" date="2022-11" db="EMBL/GenBank/DDBJ databases">
        <authorList>
            <person name="Kikuchi T."/>
        </authorList>
    </citation>
    <scope>NUCLEOTIDE SEQUENCE</scope>
    <source>
        <strain evidence="3">PS1010</strain>
    </source>
</reference>
<gene>
    <name evidence="3" type="ORF">CAMP_LOCUS8671</name>
</gene>
<dbReference type="PANTHER" id="PTHR11733">
    <property type="entry name" value="ZINC METALLOPROTEASE FAMILY M13 NEPRILYSIN-RELATED"/>
    <property type="match status" value="1"/>
</dbReference>
<dbReference type="SUPFAM" id="SSF55486">
    <property type="entry name" value="Metalloproteases ('zincins'), catalytic domain"/>
    <property type="match status" value="1"/>
</dbReference>
<comment type="caution">
    <text evidence="3">The sequence shown here is derived from an EMBL/GenBank/DDBJ whole genome shotgun (WGS) entry which is preliminary data.</text>
</comment>
<dbReference type="Proteomes" id="UP001152747">
    <property type="component" value="Unassembled WGS sequence"/>
</dbReference>
<keyword evidence="1" id="KW-0732">Signal</keyword>
<dbReference type="Gene3D" id="3.40.390.10">
    <property type="entry name" value="Collagenase (Catalytic Domain)"/>
    <property type="match status" value="1"/>
</dbReference>
<feature type="signal peptide" evidence="1">
    <location>
        <begin position="1"/>
        <end position="18"/>
    </location>
</feature>
<protein>
    <recommendedName>
        <fullName evidence="2">Peptidase M13 C-terminal domain-containing protein</fullName>
    </recommendedName>
</protein>
<feature type="chain" id="PRO_5040454725" description="Peptidase M13 C-terminal domain-containing protein" evidence="1">
    <location>
        <begin position="19"/>
        <end position="502"/>
    </location>
</feature>
<evidence type="ECO:0000256" key="1">
    <source>
        <dbReference type="SAM" id="SignalP"/>
    </source>
</evidence>
<proteinExistence type="predicted"/>
<dbReference type="PROSITE" id="PS51885">
    <property type="entry name" value="NEPRILYSIN"/>
    <property type="match status" value="1"/>
</dbReference>
<dbReference type="Pfam" id="PF01431">
    <property type="entry name" value="Peptidase_M13"/>
    <property type="match status" value="1"/>
</dbReference>
<dbReference type="OrthoDB" id="5799049at2759"/>
<name>A0A9P1MZJ3_9PELO</name>